<evidence type="ECO:0000256" key="3">
    <source>
        <dbReference type="ARBA" id="ARBA00022692"/>
    </source>
</evidence>
<keyword evidence="5" id="KW-0067">ATP-binding</keyword>
<keyword evidence="6 8" id="KW-1133">Transmembrane helix</keyword>
<keyword evidence="2" id="KW-0813">Transport</keyword>
<dbReference type="PANTHER" id="PTHR24223:SF415">
    <property type="entry name" value="FI20190P1"/>
    <property type="match status" value="1"/>
</dbReference>
<feature type="transmembrane region" description="Helical" evidence="8">
    <location>
        <begin position="250"/>
        <end position="271"/>
    </location>
</feature>
<dbReference type="InterPro" id="IPR044746">
    <property type="entry name" value="ABCC_6TM_D1"/>
</dbReference>
<dbReference type="CDD" id="cd18579">
    <property type="entry name" value="ABC_6TM_ABCC_D1"/>
    <property type="match status" value="1"/>
</dbReference>
<protein>
    <recommendedName>
        <fullName evidence="9">ABC transmembrane type-1 domain-containing protein</fullName>
    </recommendedName>
</protein>
<name>A0A9P6IS93_9FUNG</name>
<evidence type="ECO:0000259" key="9">
    <source>
        <dbReference type="PROSITE" id="PS50929"/>
    </source>
</evidence>
<feature type="transmembrane region" description="Helical" evidence="8">
    <location>
        <begin position="86"/>
        <end position="107"/>
    </location>
</feature>
<organism evidence="10 11">
    <name type="scientific">Modicella reniformis</name>
    <dbReference type="NCBI Taxonomy" id="1440133"/>
    <lineage>
        <taxon>Eukaryota</taxon>
        <taxon>Fungi</taxon>
        <taxon>Fungi incertae sedis</taxon>
        <taxon>Mucoromycota</taxon>
        <taxon>Mortierellomycotina</taxon>
        <taxon>Mortierellomycetes</taxon>
        <taxon>Mortierellales</taxon>
        <taxon>Mortierellaceae</taxon>
        <taxon>Modicella</taxon>
    </lineage>
</organism>
<comment type="caution">
    <text evidence="10">The sequence shown here is derived from an EMBL/GenBank/DDBJ whole genome shotgun (WGS) entry which is preliminary data.</text>
</comment>
<dbReference type="PROSITE" id="PS50929">
    <property type="entry name" value="ABC_TM1F"/>
    <property type="match status" value="1"/>
</dbReference>
<dbReference type="Pfam" id="PF00664">
    <property type="entry name" value="ABC_membrane"/>
    <property type="match status" value="1"/>
</dbReference>
<reference evidence="10" key="1">
    <citation type="journal article" date="2020" name="Fungal Divers.">
        <title>Resolving the Mortierellaceae phylogeny through synthesis of multi-gene phylogenetics and phylogenomics.</title>
        <authorList>
            <person name="Vandepol N."/>
            <person name="Liber J."/>
            <person name="Desiro A."/>
            <person name="Na H."/>
            <person name="Kennedy M."/>
            <person name="Barry K."/>
            <person name="Grigoriev I.V."/>
            <person name="Miller A.N."/>
            <person name="O'Donnell K."/>
            <person name="Stajich J.E."/>
            <person name="Bonito G."/>
        </authorList>
    </citation>
    <scope>NUCLEOTIDE SEQUENCE</scope>
    <source>
        <strain evidence="10">MES-2147</strain>
    </source>
</reference>
<keyword evidence="3 8" id="KW-0812">Transmembrane</keyword>
<feature type="domain" description="ABC transmembrane type-1" evidence="9">
    <location>
        <begin position="28"/>
        <end position="304"/>
    </location>
</feature>
<dbReference type="InterPro" id="IPR036640">
    <property type="entry name" value="ABC1_TM_sf"/>
</dbReference>
<evidence type="ECO:0000256" key="7">
    <source>
        <dbReference type="ARBA" id="ARBA00023136"/>
    </source>
</evidence>
<dbReference type="AlphaFoldDB" id="A0A9P6IS93"/>
<dbReference type="PANTHER" id="PTHR24223">
    <property type="entry name" value="ATP-BINDING CASSETTE SUB-FAMILY C"/>
    <property type="match status" value="1"/>
</dbReference>
<evidence type="ECO:0000256" key="8">
    <source>
        <dbReference type="SAM" id="Phobius"/>
    </source>
</evidence>
<feature type="transmembrane region" description="Helical" evidence="8">
    <location>
        <begin position="167"/>
        <end position="185"/>
    </location>
</feature>
<proteinExistence type="predicted"/>
<dbReference type="SUPFAM" id="SSF90123">
    <property type="entry name" value="ABC transporter transmembrane region"/>
    <property type="match status" value="1"/>
</dbReference>
<comment type="subcellular location">
    <subcellularLocation>
        <location evidence="1">Membrane</location>
        <topology evidence="1">Multi-pass membrane protein</topology>
    </subcellularLocation>
</comment>
<dbReference type="InterPro" id="IPR011527">
    <property type="entry name" value="ABC1_TM_dom"/>
</dbReference>
<dbReference type="GO" id="GO:0016020">
    <property type="term" value="C:membrane"/>
    <property type="evidence" value="ECO:0007669"/>
    <property type="project" value="UniProtKB-SubCell"/>
</dbReference>
<gene>
    <name evidence="10" type="ORF">BGZ65_012191</name>
</gene>
<evidence type="ECO:0000256" key="1">
    <source>
        <dbReference type="ARBA" id="ARBA00004141"/>
    </source>
</evidence>
<keyword evidence="4" id="KW-0547">Nucleotide-binding</keyword>
<dbReference type="InterPro" id="IPR050173">
    <property type="entry name" value="ABC_transporter_C-like"/>
</dbReference>
<feature type="transmembrane region" description="Helical" evidence="8">
    <location>
        <begin position="63"/>
        <end position="80"/>
    </location>
</feature>
<keyword evidence="7 8" id="KW-0472">Membrane</keyword>
<evidence type="ECO:0000256" key="6">
    <source>
        <dbReference type="ARBA" id="ARBA00022989"/>
    </source>
</evidence>
<accession>A0A9P6IS93</accession>
<dbReference type="GO" id="GO:0005524">
    <property type="term" value="F:ATP binding"/>
    <property type="evidence" value="ECO:0007669"/>
    <property type="project" value="UniProtKB-KW"/>
</dbReference>
<dbReference type="Gene3D" id="1.20.1560.10">
    <property type="entry name" value="ABC transporter type 1, transmembrane domain"/>
    <property type="match status" value="1"/>
</dbReference>
<dbReference type="OrthoDB" id="6500128at2759"/>
<evidence type="ECO:0000313" key="11">
    <source>
        <dbReference type="Proteomes" id="UP000749646"/>
    </source>
</evidence>
<evidence type="ECO:0000256" key="5">
    <source>
        <dbReference type="ARBA" id="ARBA00022840"/>
    </source>
</evidence>
<evidence type="ECO:0000256" key="4">
    <source>
        <dbReference type="ARBA" id="ARBA00022741"/>
    </source>
</evidence>
<evidence type="ECO:0000313" key="10">
    <source>
        <dbReference type="EMBL" id="KAF9944354.1"/>
    </source>
</evidence>
<keyword evidence="11" id="KW-1185">Reference proteome</keyword>
<evidence type="ECO:0000256" key="2">
    <source>
        <dbReference type="ARBA" id="ARBA00022448"/>
    </source>
</evidence>
<dbReference type="Proteomes" id="UP000749646">
    <property type="component" value="Unassembled WGS sequence"/>
</dbReference>
<sequence length="304" mass="33993">MSVILTSHWKALIPVLVMRIVIPFTEYLSPALLGELLDYIEGPSEDSSSTSLLASWNGEEKPLIYGLAIAFSMFAVHAILPMMNTYILRSIYLIGTEIKAALIAMIYRKALSLSPDARRRSSTGAITNHMSVDATLWEDGVEKLSVWISLPFDFVICLFMLYRLLGWSLLAGVIAILALIPLQLWRARVFKTLEEDRLKTTDERVRLTSEILSNVKIVKLYGWESAFRNKILASRNVELSVLRRMGVLEAIMSVIFASSSLIVSLVTFSVYVTFGNGVLTPKIVFVSMTLFDLLHTPLSRLAEG</sequence>
<dbReference type="EMBL" id="JAAAHW010008420">
    <property type="protein sequence ID" value="KAF9944354.1"/>
    <property type="molecule type" value="Genomic_DNA"/>
</dbReference>
<dbReference type="GO" id="GO:0140359">
    <property type="term" value="F:ABC-type transporter activity"/>
    <property type="evidence" value="ECO:0007669"/>
    <property type="project" value="InterPro"/>
</dbReference>